<evidence type="ECO:0000313" key="2">
    <source>
        <dbReference type="Proteomes" id="UP001152607"/>
    </source>
</evidence>
<comment type="caution">
    <text evidence="1">The sequence shown here is derived from an EMBL/GenBank/DDBJ whole genome shotgun (WGS) entry which is preliminary data.</text>
</comment>
<proteinExistence type="predicted"/>
<sequence length="162" mass="18757">MPLLTNYATLESIFAGADHFWSTWLQMFLVGNGITDLSRVTMFQILLALLASYQAAFARNDTAAIRRFFELLEHSESWATTRNHNRTSADNLAWVPRTNEADAAPFPNWWRSNMGEREPPADMYSALEALIRELEHLLTEENGNLRQVYYLLRSLRVYYLGH</sequence>
<evidence type="ECO:0000313" key="1">
    <source>
        <dbReference type="EMBL" id="CAI6337882.1"/>
    </source>
</evidence>
<keyword evidence="2" id="KW-1185">Reference proteome</keyword>
<dbReference type="AlphaFoldDB" id="A0A9W4XXI8"/>
<dbReference type="EMBL" id="CAOQHR010000007">
    <property type="protein sequence ID" value="CAI6337882.1"/>
    <property type="molecule type" value="Genomic_DNA"/>
</dbReference>
<protein>
    <submittedName>
        <fullName evidence="1">Uncharacterized protein</fullName>
    </submittedName>
</protein>
<reference evidence="1" key="1">
    <citation type="submission" date="2023-01" db="EMBL/GenBank/DDBJ databases">
        <authorList>
            <person name="Van Ghelder C."/>
            <person name="Rancurel C."/>
        </authorList>
    </citation>
    <scope>NUCLEOTIDE SEQUENCE</scope>
    <source>
        <strain evidence="1">CNCM I-4278</strain>
    </source>
</reference>
<accession>A0A9W4XXI8</accession>
<organism evidence="1 2">
    <name type="scientific">Periconia digitata</name>
    <dbReference type="NCBI Taxonomy" id="1303443"/>
    <lineage>
        <taxon>Eukaryota</taxon>
        <taxon>Fungi</taxon>
        <taxon>Dikarya</taxon>
        <taxon>Ascomycota</taxon>
        <taxon>Pezizomycotina</taxon>
        <taxon>Dothideomycetes</taxon>
        <taxon>Pleosporomycetidae</taxon>
        <taxon>Pleosporales</taxon>
        <taxon>Massarineae</taxon>
        <taxon>Periconiaceae</taxon>
        <taxon>Periconia</taxon>
    </lineage>
</organism>
<dbReference type="Proteomes" id="UP001152607">
    <property type="component" value="Unassembled WGS sequence"/>
</dbReference>
<name>A0A9W4XXI8_9PLEO</name>
<gene>
    <name evidence="1" type="ORF">PDIGIT_LOCUS11000</name>
</gene>